<evidence type="ECO:0000256" key="1">
    <source>
        <dbReference type="ARBA" id="ARBA00001971"/>
    </source>
</evidence>
<dbReference type="AlphaFoldDB" id="A0A1X6MPZ2"/>
<dbReference type="InterPro" id="IPR036396">
    <property type="entry name" value="Cyt_P450_sf"/>
</dbReference>
<evidence type="ECO:0000256" key="4">
    <source>
        <dbReference type="ARBA" id="ARBA00010617"/>
    </source>
</evidence>
<reference evidence="15 16" key="1">
    <citation type="submission" date="2017-04" db="EMBL/GenBank/DDBJ databases">
        <title>Genome Sequence of the Model Brown-Rot Fungus Postia placenta SB12.</title>
        <authorList>
            <consortium name="DOE Joint Genome Institute"/>
            <person name="Gaskell J."/>
            <person name="Kersten P."/>
            <person name="Larrondo L.F."/>
            <person name="Canessa P."/>
            <person name="Martinez D."/>
            <person name="Hibbett D."/>
            <person name="Schmoll M."/>
            <person name="Kubicek C.P."/>
            <person name="Martinez A.T."/>
            <person name="Yadav J."/>
            <person name="Master E."/>
            <person name="Magnuson J.K."/>
            <person name="James T."/>
            <person name="Yaver D."/>
            <person name="Berka R."/>
            <person name="Labutti K."/>
            <person name="Lipzen A."/>
            <person name="Aerts A."/>
            <person name="Barry K."/>
            <person name="Henrissat B."/>
            <person name="Blanchette R."/>
            <person name="Grigoriev I."/>
            <person name="Cullen D."/>
        </authorList>
    </citation>
    <scope>NUCLEOTIDE SEQUENCE [LARGE SCALE GENOMIC DNA]</scope>
    <source>
        <strain evidence="15 16">MAD-698-R-SB12</strain>
    </source>
</reference>
<keyword evidence="12 14" id="KW-0472">Membrane</keyword>
<evidence type="ECO:0000256" key="3">
    <source>
        <dbReference type="ARBA" id="ARBA00005179"/>
    </source>
</evidence>
<evidence type="ECO:0000256" key="11">
    <source>
        <dbReference type="ARBA" id="ARBA00023033"/>
    </source>
</evidence>
<keyword evidence="5 13" id="KW-0349">Heme</keyword>
<evidence type="ECO:0000313" key="16">
    <source>
        <dbReference type="Proteomes" id="UP000194127"/>
    </source>
</evidence>
<dbReference type="GO" id="GO:0020037">
    <property type="term" value="F:heme binding"/>
    <property type="evidence" value="ECO:0007669"/>
    <property type="project" value="InterPro"/>
</dbReference>
<dbReference type="CDD" id="cd11065">
    <property type="entry name" value="CYP64-like"/>
    <property type="match status" value="1"/>
</dbReference>
<sequence length="531" mass="59712">MQLPVQLSSPLALAVLSIATCQLALVWWYQRKRTNPLPPGPSALPFLGNAHQIPLQYPERIFSQWARTYGGVMYLRLFKKSVLILDSVKAAQDLMDKRGAKFSDRPQLTLITDVFAFKPMMFTMPYGDLWRRHRKWYQASLESKAALDTYNAVQEMETCTLLSALVSDSEHFADQVKRFTGAILLEIVYGHAVTSVKDDLIRLSDEMMTQAVSAGSLVATLLDFFPFLMHIPEWFPGGGFKREGARVRHLMRQLLDVPFNEVQQAMLEGSGKACLTTYMLEEQAEHGDLTPDDVDNIKGAATLLFIGACMAQTITTLLTFFLAMVLHPEVVHKAQAEIDRVVGRTRLPSLMDRDALPYLDQVLKEVYRWNPPVPLGIPHQVRDDDVYNGRHIPGGSMVVSNIWSMSRDPDTYEDADRFWPERYEGKSSDELARSDPRRIVYGFGRSRLCPGRFLADSSIWLAAARVIATLDIRKVLDAEGKEMTPSAEFISGAVSHPKPFSLDILPRDEVAAKLIAQLDPNHLFSVQGEAI</sequence>
<keyword evidence="7 13" id="KW-0479">Metal-binding</keyword>
<organism evidence="15 16">
    <name type="scientific">Postia placenta MAD-698-R-SB12</name>
    <dbReference type="NCBI Taxonomy" id="670580"/>
    <lineage>
        <taxon>Eukaryota</taxon>
        <taxon>Fungi</taxon>
        <taxon>Dikarya</taxon>
        <taxon>Basidiomycota</taxon>
        <taxon>Agaricomycotina</taxon>
        <taxon>Agaricomycetes</taxon>
        <taxon>Polyporales</taxon>
        <taxon>Adustoporiaceae</taxon>
        <taxon>Rhodonia</taxon>
    </lineage>
</organism>
<keyword evidence="10 13" id="KW-0408">Iron</keyword>
<keyword evidence="8 14" id="KW-1133">Transmembrane helix</keyword>
<dbReference type="InterPro" id="IPR001128">
    <property type="entry name" value="Cyt_P450"/>
</dbReference>
<comment type="subcellular location">
    <subcellularLocation>
        <location evidence="2">Membrane</location>
    </subcellularLocation>
</comment>
<dbReference type="GO" id="GO:0004497">
    <property type="term" value="F:monooxygenase activity"/>
    <property type="evidence" value="ECO:0007669"/>
    <property type="project" value="UniProtKB-KW"/>
</dbReference>
<dbReference type="PRINTS" id="PR00463">
    <property type="entry name" value="EP450I"/>
</dbReference>
<dbReference type="Pfam" id="PF00067">
    <property type="entry name" value="p450"/>
    <property type="match status" value="1"/>
</dbReference>
<proteinExistence type="inferred from homology"/>
<keyword evidence="6 14" id="KW-0812">Transmembrane</keyword>
<feature type="transmembrane region" description="Helical" evidence="14">
    <location>
        <begin position="12"/>
        <end position="29"/>
    </location>
</feature>
<name>A0A1X6MPZ2_9APHY</name>
<evidence type="ECO:0000256" key="10">
    <source>
        <dbReference type="ARBA" id="ARBA00023004"/>
    </source>
</evidence>
<evidence type="ECO:0000256" key="9">
    <source>
        <dbReference type="ARBA" id="ARBA00023002"/>
    </source>
</evidence>
<dbReference type="GO" id="GO:0016020">
    <property type="term" value="C:membrane"/>
    <property type="evidence" value="ECO:0007669"/>
    <property type="project" value="UniProtKB-SubCell"/>
</dbReference>
<dbReference type="GO" id="GO:0016705">
    <property type="term" value="F:oxidoreductase activity, acting on paired donors, with incorporation or reduction of molecular oxygen"/>
    <property type="evidence" value="ECO:0007669"/>
    <property type="project" value="InterPro"/>
</dbReference>
<evidence type="ECO:0000256" key="2">
    <source>
        <dbReference type="ARBA" id="ARBA00004370"/>
    </source>
</evidence>
<comment type="cofactor">
    <cofactor evidence="1 13">
        <name>heme</name>
        <dbReference type="ChEBI" id="CHEBI:30413"/>
    </cofactor>
</comment>
<gene>
    <name evidence="15" type="ORF">POSPLADRAFT_1152480</name>
</gene>
<dbReference type="InterPro" id="IPR050364">
    <property type="entry name" value="Cytochrome_P450_fung"/>
</dbReference>
<protein>
    <recommendedName>
        <fullName evidence="17">Cytochrome P450</fullName>
    </recommendedName>
</protein>
<evidence type="ECO:0000256" key="13">
    <source>
        <dbReference type="PIRSR" id="PIRSR602401-1"/>
    </source>
</evidence>
<dbReference type="STRING" id="670580.A0A1X6MPZ2"/>
<keyword evidence="16" id="KW-1185">Reference proteome</keyword>
<evidence type="ECO:0008006" key="17">
    <source>
        <dbReference type="Google" id="ProtNLM"/>
    </source>
</evidence>
<evidence type="ECO:0000256" key="7">
    <source>
        <dbReference type="ARBA" id="ARBA00022723"/>
    </source>
</evidence>
<dbReference type="OrthoDB" id="2789670at2759"/>
<evidence type="ECO:0000256" key="6">
    <source>
        <dbReference type="ARBA" id="ARBA00022692"/>
    </source>
</evidence>
<dbReference type="InterPro" id="IPR002401">
    <property type="entry name" value="Cyt_P450_E_grp-I"/>
</dbReference>
<accession>A0A1X6MPZ2</accession>
<feature type="transmembrane region" description="Helical" evidence="14">
    <location>
        <begin position="300"/>
        <end position="326"/>
    </location>
</feature>
<comment type="similarity">
    <text evidence="4">Belongs to the cytochrome P450 family.</text>
</comment>
<keyword evidence="11" id="KW-0503">Monooxygenase</keyword>
<dbReference type="GO" id="GO:0005506">
    <property type="term" value="F:iron ion binding"/>
    <property type="evidence" value="ECO:0007669"/>
    <property type="project" value="InterPro"/>
</dbReference>
<dbReference type="RefSeq" id="XP_024335278.1">
    <property type="nucleotide sequence ID" value="XM_024486657.1"/>
</dbReference>
<dbReference type="PANTHER" id="PTHR46300:SF5">
    <property type="entry name" value="CYTOCHROME P450"/>
    <property type="match status" value="1"/>
</dbReference>
<evidence type="ECO:0000313" key="15">
    <source>
        <dbReference type="EMBL" id="OSX58484.1"/>
    </source>
</evidence>
<dbReference type="EMBL" id="KZ110604">
    <property type="protein sequence ID" value="OSX58484.1"/>
    <property type="molecule type" value="Genomic_DNA"/>
</dbReference>
<dbReference type="GeneID" id="36331606"/>
<evidence type="ECO:0000256" key="5">
    <source>
        <dbReference type="ARBA" id="ARBA00022617"/>
    </source>
</evidence>
<feature type="binding site" description="axial binding residue" evidence="13">
    <location>
        <position position="449"/>
    </location>
    <ligand>
        <name>heme</name>
        <dbReference type="ChEBI" id="CHEBI:30413"/>
    </ligand>
    <ligandPart>
        <name>Fe</name>
        <dbReference type="ChEBI" id="CHEBI:18248"/>
    </ligandPart>
</feature>
<keyword evidence="9" id="KW-0560">Oxidoreductase</keyword>
<comment type="pathway">
    <text evidence="3">Secondary metabolite biosynthesis.</text>
</comment>
<dbReference type="Gene3D" id="1.10.630.10">
    <property type="entry name" value="Cytochrome P450"/>
    <property type="match status" value="1"/>
</dbReference>
<dbReference type="PANTHER" id="PTHR46300">
    <property type="entry name" value="P450, PUTATIVE (EUROFUNG)-RELATED-RELATED"/>
    <property type="match status" value="1"/>
</dbReference>
<dbReference type="Proteomes" id="UP000194127">
    <property type="component" value="Unassembled WGS sequence"/>
</dbReference>
<dbReference type="SUPFAM" id="SSF48264">
    <property type="entry name" value="Cytochrome P450"/>
    <property type="match status" value="1"/>
</dbReference>
<evidence type="ECO:0000256" key="12">
    <source>
        <dbReference type="ARBA" id="ARBA00023136"/>
    </source>
</evidence>
<evidence type="ECO:0000256" key="14">
    <source>
        <dbReference type="SAM" id="Phobius"/>
    </source>
</evidence>
<evidence type="ECO:0000256" key="8">
    <source>
        <dbReference type="ARBA" id="ARBA00022989"/>
    </source>
</evidence>